<keyword evidence="5" id="KW-1185">Reference proteome</keyword>
<sequence>MQHKRPKARRYRQAAHSASQPSASQPRHISQPSASSHTRQSPENSRKHKRRRIRNNSRLSPQASRRLTTAVGLVSLICLLLAYASWSYFVVAQQVSALNRQQASAAYGQSIRGKSPAQLAADQQTIDAYNRALKAQYNRDPFLTSSYEIPEGYQQLQALTGSPVLGQLFIPSISLSEPIYFGDGHSAPDKQVEHLASTPLPSNLEGMNTVLAGHSGLSNAVIFDHLDQVQTGDHIRIQVLDRELTYQVNRIRIVSPKQVDALQARQGSSQVTLVTCWPRYVNDKRLIVQGSLVSTQTLKPGQLQSPAQVDRRMYAVVLIGLLLSIGATALAARSWRRAARKHLARKPALYLATFFLAALASLVLLWLLLGLLASSHLVNFDLGYPWFNAHLLRLFSL</sequence>
<dbReference type="SUPFAM" id="SSF63817">
    <property type="entry name" value="Sortase"/>
    <property type="match status" value="1"/>
</dbReference>
<gene>
    <name evidence="4" type="ORF">KIM372_14720</name>
</gene>
<evidence type="ECO:0000256" key="2">
    <source>
        <dbReference type="SAM" id="MobiDB-lite"/>
    </source>
</evidence>
<dbReference type="Proteomes" id="UP001321766">
    <property type="component" value="Chromosome"/>
</dbReference>
<keyword evidence="1" id="KW-0378">Hydrolase</keyword>
<keyword evidence="3" id="KW-1133">Transmembrane helix</keyword>
<feature type="transmembrane region" description="Helical" evidence="3">
    <location>
        <begin position="313"/>
        <end position="335"/>
    </location>
</feature>
<evidence type="ECO:0000256" key="3">
    <source>
        <dbReference type="SAM" id="Phobius"/>
    </source>
</evidence>
<feature type="transmembrane region" description="Helical" evidence="3">
    <location>
        <begin position="347"/>
        <end position="369"/>
    </location>
</feature>
<dbReference type="InterPro" id="IPR005754">
    <property type="entry name" value="Sortase"/>
</dbReference>
<keyword evidence="3" id="KW-0812">Transmembrane</keyword>
<feature type="transmembrane region" description="Helical" evidence="3">
    <location>
        <begin position="67"/>
        <end position="89"/>
    </location>
</feature>
<keyword evidence="3" id="KW-0472">Membrane</keyword>
<reference evidence="4 5" key="1">
    <citation type="journal article" date="2023" name="Microbiol. Spectr.">
        <title>Symbiosis of Carpenter Bees with Uncharacterized Lactic Acid Bacteria Showing NAD Auxotrophy.</title>
        <authorList>
            <person name="Kawasaki S."/>
            <person name="Ozawa K."/>
            <person name="Mori T."/>
            <person name="Yamamoto A."/>
            <person name="Ito M."/>
            <person name="Ohkuma M."/>
            <person name="Sakamoto M."/>
            <person name="Matsutani M."/>
        </authorList>
    </citation>
    <scope>NUCLEOTIDE SEQUENCE [LARGE SCALE GENOMIC DNA]</scope>
    <source>
        <strain evidence="4 5">Kim37-2</strain>
    </source>
</reference>
<name>A0ABM8BAF8_9BIFI</name>
<dbReference type="EMBL" id="AP026798">
    <property type="protein sequence ID" value="BDR53565.1"/>
    <property type="molecule type" value="Genomic_DNA"/>
</dbReference>
<dbReference type="NCBIfam" id="TIGR01076">
    <property type="entry name" value="sortase_fam"/>
    <property type="match status" value="1"/>
</dbReference>
<evidence type="ECO:0008006" key="6">
    <source>
        <dbReference type="Google" id="ProtNLM"/>
    </source>
</evidence>
<dbReference type="Gene3D" id="2.40.260.10">
    <property type="entry name" value="Sortase"/>
    <property type="match status" value="1"/>
</dbReference>
<feature type="compositionally biased region" description="Low complexity" evidence="2">
    <location>
        <begin position="14"/>
        <end position="28"/>
    </location>
</feature>
<feature type="compositionally biased region" description="Polar residues" evidence="2">
    <location>
        <begin position="30"/>
        <end position="43"/>
    </location>
</feature>
<organism evidence="4 5">
    <name type="scientific">Bombiscardovia nodaiensis</name>
    <dbReference type="NCBI Taxonomy" id="2932181"/>
    <lineage>
        <taxon>Bacteria</taxon>
        <taxon>Bacillati</taxon>
        <taxon>Actinomycetota</taxon>
        <taxon>Actinomycetes</taxon>
        <taxon>Bifidobacteriales</taxon>
        <taxon>Bifidobacteriaceae</taxon>
        <taxon>Bombiscardovia</taxon>
    </lineage>
</organism>
<dbReference type="Pfam" id="PF04203">
    <property type="entry name" value="Sortase"/>
    <property type="match status" value="1"/>
</dbReference>
<protein>
    <recommendedName>
        <fullName evidence="6">Sortase</fullName>
    </recommendedName>
</protein>
<dbReference type="InterPro" id="IPR042002">
    <property type="entry name" value="Sortase_C"/>
</dbReference>
<accession>A0ABM8BAF8</accession>
<feature type="compositionally biased region" description="Basic residues" evidence="2">
    <location>
        <begin position="46"/>
        <end position="55"/>
    </location>
</feature>
<dbReference type="CDD" id="cd05827">
    <property type="entry name" value="Sortase_C"/>
    <property type="match status" value="1"/>
</dbReference>
<evidence type="ECO:0000313" key="5">
    <source>
        <dbReference type="Proteomes" id="UP001321766"/>
    </source>
</evidence>
<dbReference type="InterPro" id="IPR023365">
    <property type="entry name" value="Sortase_dom-sf"/>
</dbReference>
<proteinExistence type="predicted"/>
<evidence type="ECO:0000256" key="1">
    <source>
        <dbReference type="ARBA" id="ARBA00022801"/>
    </source>
</evidence>
<dbReference type="NCBIfam" id="NF033745">
    <property type="entry name" value="class_C_sortase"/>
    <property type="match status" value="1"/>
</dbReference>
<feature type="region of interest" description="Disordered" evidence="2">
    <location>
        <begin position="1"/>
        <end position="62"/>
    </location>
</feature>
<feature type="compositionally biased region" description="Basic residues" evidence="2">
    <location>
        <begin position="1"/>
        <end position="13"/>
    </location>
</feature>
<evidence type="ECO:0000313" key="4">
    <source>
        <dbReference type="EMBL" id="BDR53565.1"/>
    </source>
</evidence>